<feature type="domain" description="Mycothiol-dependent maleylpyruvate isomerase metal-binding" evidence="1">
    <location>
        <begin position="26"/>
        <end position="158"/>
    </location>
</feature>
<dbReference type="InterPro" id="IPR034660">
    <property type="entry name" value="DinB/YfiT-like"/>
</dbReference>
<evidence type="ECO:0000313" key="2">
    <source>
        <dbReference type="EMBL" id="GIM96450.1"/>
    </source>
</evidence>
<comment type="caution">
    <text evidence="2">The sequence shown here is derived from an EMBL/GenBank/DDBJ whole genome shotgun (WGS) entry which is preliminary data.</text>
</comment>
<dbReference type="SUPFAM" id="SSF109854">
    <property type="entry name" value="DinB/YfiT-like putative metalloenzymes"/>
    <property type="match status" value="1"/>
</dbReference>
<evidence type="ECO:0000313" key="3">
    <source>
        <dbReference type="Proteomes" id="UP000677082"/>
    </source>
</evidence>
<accession>A0A920BPU6</accession>
<dbReference type="Gene3D" id="1.20.120.450">
    <property type="entry name" value="dinb family like domain"/>
    <property type="match status" value="1"/>
</dbReference>
<protein>
    <submittedName>
        <fullName evidence="2">Maleylpyruvate isomerase</fullName>
    </submittedName>
</protein>
<organism evidence="2 3">
    <name type="scientific">Paractinoplanes toevensis</name>
    <dbReference type="NCBI Taxonomy" id="571911"/>
    <lineage>
        <taxon>Bacteria</taxon>
        <taxon>Bacillati</taxon>
        <taxon>Actinomycetota</taxon>
        <taxon>Actinomycetes</taxon>
        <taxon>Micromonosporales</taxon>
        <taxon>Micromonosporaceae</taxon>
        <taxon>Paractinoplanes</taxon>
    </lineage>
</organism>
<keyword evidence="3" id="KW-1185">Reference proteome</keyword>
<dbReference type="InterPro" id="IPR024344">
    <property type="entry name" value="MDMPI_metal-binding"/>
</dbReference>
<keyword evidence="2" id="KW-0413">Isomerase</keyword>
<proteinExistence type="predicted"/>
<dbReference type="Gene3D" id="3.30.1050.20">
    <property type="match status" value="1"/>
</dbReference>
<gene>
    <name evidence="2" type="ORF">Ato02nite_082430</name>
</gene>
<dbReference type="GO" id="GO:0046872">
    <property type="term" value="F:metal ion binding"/>
    <property type="evidence" value="ECO:0007669"/>
    <property type="project" value="InterPro"/>
</dbReference>
<dbReference type="SUPFAM" id="SSF55718">
    <property type="entry name" value="SCP-like"/>
    <property type="match status" value="1"/>
</dbReference>
<dbReference type="GO" id="GO:0016853">
    <property type="term" value="F:isomerase activity"/>
    <property type="evidence" value="ECO:0007669"/>
    <property type="project" value="UniProtKB-KW"/>
</dbReference>
<dbReference type="Pfam" id="PF11716">
    <property type="entry name" value="MDMPI_N"/>
    <property type="match status" value="1"/>
</dbReference>
<reference evidence="2 3" key="1">
    <citation type="submission" date="2021-03" db="EMBL/GenBank/DDBJ databases">
        <title>Whole genome shotgun sequence of Actinoplanes toevensis NBRC 105298.</title>
        <authorList>
            <person name="Komaki H."/>
            <person name="Tamura T."/>
        </authorList>
    </citation>
    <scope>NUCLEOTIDE SEQUENCE [LARGE SCALE GENOMIC DNA]</scope>
    <source>
        <strain evidence="2 3">NBRC 105298</strain>
    </source>
</reference>
<dbReference type="InterPro" id="IPR036527">
    <property type="entry name" value="SCP2_sterol-bd_dom_sf"/>
</dbReference>
<dbReference type="AlphaFoldDB" id="A0A920BPU6"/>
<name>A0A920BPU6_9ACTN</name>
<evidence type="ECO:0000259" key="1">
    <source>
        <dbReference type="Pfam" id="PF11716"/>
    </source>
</evidence>
<dbReference type="InterPro" id="IPR017517">
    <property type="entry name" value="Maleyloyr_isom"/>
</dbReference>
<dbReference type="EMBL" id="BOQN01000118">
    <property type="protein sequence ID" value="GIM96450.1"/>
    <property type="molecule type" value="Genomic_DNA"/>
</dbReference>
<dbReference type="Proteomes" id="UP000677082">
    <property type="component" value="Unassembled WGS sequence"/>
</dbReference>
<sequence length="244" mass="26043">MLSWPSLRSVQSLMTMDPLVLLTDVDRATDSLVRTASDLDPTVISQPSLLPGWTVGHVLTHVARNADAYTRLLTGARTGSPAEGYAPGQRGADIEAGATRPLREQIADIRESHERFADAGAAMPAEAWTVHLDFLKAPAAVVPWARLREVEVHHVDLALSYTPADWSDAFAQRLLKELVTGLDGPAMVLRPFGLEHALTIGDAADPPVIGGPTKSIAAWLSGRGDGADLTVSPDGQLPAPGRWK</sequence>
<dbReference type="NCBIfam" id="TIGR03083">
    <property type="entry name" value="maleylpyruvate isomerase family mycothiol-dependent enzyme"/>
    <property type="match status" value="1"/>
</dbReference>